<name>A0A1X9VNV7_9VIRU</name>
<dbReference type="Gene3D" id="1.10.287.130">
    <property type="match status" value="1"/>
</dbReference>
<dbReference type="SMART" id="SM00388">
    <property type="entry name" value="HisKA"/>
    <property type="match status" value="1"/>
</dbReference>
<comment type="catalytic activity">
    <reaction evidence="1">
        <text>ATP + protein L-histidine = ADP + protein N-phospho-L-histidine.</text>
        <dbReference type="EC" id="2.7.13.3"/>
    </reaction>
</comment>
<evidence type="ECO:0000256" key="3">
    <source>
        <dbReference type="ARBA" id="ARBA00022679"/>
    </source>
</evidence>
<reference evidence="7" key="1">
    <citation type="journal article" date="2017" name="ISME J.">
        <title>Genomic exploration of individual giant ocean viruses.</title>
        <authorList>
            <person name="Wilson W.H."/>
            <person name="Gilg I.C."/>
            <person name="Moniruzzaman M."/>
            <person name="Field E.K."/>
            <person name="Koren S."/>
            <person name="LeCleir G.R."/>
            <person name="Martinez Martinez J."/>
            <person name="Poulton N.J."/>
            <person name="Swan B.K."/>
            <person name="Stepanauskas R."/>
            <person name="Wilhelm S.W."/>
        </authorList>
    </citation>
    <scope>NUCLEOTIDE SEQUENCE</scope>
</reference>
<sequence length="389" mass="45028">MNEGDFMESLFDEIPSGILRKDNGGKVVFMNAFLAGMDVDLEEYLRNKNLIESKVEKGIFFVNDYIPTSSILDNIDVGVYKKVNDYVVYTNKFLLNMMSSGNIHDIESLMTSVSIDDNDYTSLRTEEKTYMMSTRVVDNYNLLHDKTHVVELQRHLHNINYALRHQENEKERFVMNISHDIRTPLSSIIGLLSLMSSSNTVQQQQQYIKMMQESSFKLLETINDILDYTKLEIGNIVLKKDIMSTRVLIEDITVIVKEMLIPLDIKFNTFVSIDVPDFFMMDCKRLKQVILSIVSHSLLYTESGSIQISIMSISEERYKSFMECIPICKKCNNYVCLICKNNQECYCADTKCLCCKKDNSIKNLYLQFEITDTGEMIEESKRAVMFTNQ</sequence>
<evidence type="ECO:0000256" key="1">
    <source>
        <dbReference type="ARBA" id="ARBA00000085"/>
    </source>
</evidence>
<dbReference type="EMBL" id="KY565523">
    <property type="protein sequence ID" value="ARR74998.1"/>
    <property type="molecule type" value="Genomic_DNA"/>
</dbReference>
<accession>A0A1X9VNV7</accession>
<evidence type="ECO:0000259" key="6">
    <source>
        <dbReference type="PROSITE" id="PS50109"/>
    </source>
</evidence>
<dbReference type="SUPFAM" id="SSF47384">
    <property type="entry name" value="Homodimeric domain of signal transducing histidine kinase"/>
    <property type="match status" value="1"/>
</dbReference>
<dbReference type="PANTHER" id="PTHR43711">
    <property type="entry name" value="TWO-COMPONENT HISTIDINE KINASE"/>
    <property type="match status" value="1"/>
</dbReference>
<dbReference type="InterPro" id="IPR003661">
    <property type="entry name" value="HisK_dim/P_dom"/>
</dbReference>
<dbReference type="CDD" id="cd00082">
    <property type="entry name" value="HisKA"/>
    <property type="match status" value="1"/>
</dbReference>
<dbReference type="PANTHER" id="PTHR43711:SF26">
    <property type="entry name" value="SENSOR HISTIDINE KINASE RCSC"/>
    <property type="match status" value="1"/>
</dbReference>
<dbReference type="Gene3D" id="3.30.565.10">
    <property type="entry name" value="Histidine kinase-like ATPase, C-terminal domain"/>
    <property type="match status" value="1"/>
</dbReference>
<evidence type="ECO:0000256" key="4">
    <source>
        <dbReference type="ARBA" id="ARBA00022777"/>
    </source>
</evidence>
<protein>
    <recommendedName>
        <fullName evidence="2">histidine kinase</fullName>
        <ecNumber evidence="2">2.7.13.3</ecNumber>
    </recommendedName>
</protein>
<organism evidence="7">
    <name type="scientific">Mimivirus AB-566-O17</name>
    <dbReference type="NCBI Taxonomy" id="1988039"/>
    <lineage>
        <taxon>Viruses</taxon>
        <taxon>Varidnaviria</taxon>
        <taxon>Bamfordvirae</taxon>
        <taxon>Nucleocytoviricota</taxon>
        <taxon>Megaviricetes</taxon>
        <taxon>Imitervirales</taxon>
        <taxon>Mimiviridae</taxon>
        <taxon>Megamimivirinae</taxon>
        <taxon>Mimivirus</taxon>
    </lineage>
</organism>
<dbReference type="EC" id="2.7.13.3" evidence="2"/>
<evidence type="ECO:0000313" key="7">
    <source>
        <dbReference type="EMBL" id="ARR74998.1"/>
    </source>
</evidence>
<feature type="domain" description="Histidine kinase" evidence="6">
    <location>
        <begin position="176"/>
        <end position="389"/>
    </location>
</feature>
<dbReference type="PROSITE" id="PS50109">
    <property type="entry name" value="HIS_KIN"/>
    <property type="match status" value="1"/>
</dbReference>
<dbReference type="InterPro" id="IPR005467">
    <property type="entry name" value="His_kinase_dom"/>
</dbReference>
<dbReference type="Pfam" id="PF00512">
    <property type="entry name" value="HisKA"/>
    <property type="match status" value="1"/>
</dbReference>
<keyword evidence="4" id="KW-0418">Kinase</keyword>
<gene>
    <name evidence="7" type="ORF">SAGO17_0079</name>
</gene>
<dbReference type="SUPFAM" id="SSF55874">
    <property type="entry name" value="ATPase domain of HSP90 chaperone/DNA topoisomerase II/histidine kinase"/>
    <property type="match status" value="1"/>
</dbReference>
<dbReference type="InterPro" id="IPR036890">
    <property type="entry name" value="HATPase_C_sf"/>
</dbReference>
<dbReference type="InterPro" id="IPR036097">
    <property type="entry name" value="HisK_dim/P_sf"/>
</dbReference>
<keyword evidence="5" id="KW-0902">Two-component regulatory system</keyword>
<proteinExistence type="predicted"/>
<evidence type="ECO:0000256" key="2">
    <source>
        <dbReference type="ARBA" id="ARBA00012438"/>
    </source>
</evidence>
<evidence type="ECO:0000256" key="5">
    <source>
        <dbReference type="ARBA" id="ARBA00023012"/>
    </source>
</evidence>
<keyword evidence="3" id="KW-0808">Transferase</keyword>
<dbReference type="GO" id="GO:0000155">
    <property type="term" value="F:phosphorelay sensor kinase activity"/>
    <property type="evidence" value="ECO:0007669"/>
    <property type="project" value="InterPro"/>
</dbReference>
<dbReference type="InterPro" id="IPR050736">
    <property type="entry name" value="Sensor_HK_Regulatory"/>
</dbReference>